<dbReference type="GO" id="GO:0006227">
    <property type="term" value="P:dUDP biosynthetic process"/>
    <property type="evidence" value="ECO:0007669"/>
    <property type="project" value="TreeGrafter"/>
</dbReference>
<keyword evidence="6 8" id="KW-0067">ATP-binding</keyword>
<dbReference type="EMBL" id="UFVD01000001">
    <property type="protein sequence ID" value="SUX10273.1"/>
    <property type="molecule type" value="Genomic_DNA"/>
</dbReference>
<keyword evidence="2 8" id="KW-0808">Transferase</keyword>
<dbReference type="Pfam" id="PF02223">
    <property type="entry name" value="Thymidylate_kin"/>
    <property type="match status" value="1"/>
</dbReference>
<comment type="catalytic activity">
    <reaction evidence="7 8">
        <text>dTMP + ATP = dTDP + ADP</text>
        <dbReference type="Rhea" id="RHEA:13517"/>
        <dbReference type="ChEBI" id="CHEBI:30616"/>
        <dbReference type="ChEBI" id="CHEBI:58369"/>
        <dbReference type="ChEBI" id="CHEBI:63528"/>
        <dbReference type="ChEBI" id="CHEBI:456216"/>
        <dbReference type="EC" id="2.7.4.9"/>
    </reaction>
</comment>
<reference evidence="10 11" key="1">
    <citation type="submission" date="2018-06" db="EMBL/GenBank/DDBJ databases">
        <authorList>
            <consortium name="Pathogen Informatics"/>
            <person name="Doyle S."/>
        </authorList>
    </citation>
    <scope>NUCLEOTIDE SEQUENCE [LARGE SCALE GENOMIC DNA]</scope>
    <source>
        <strain evidence="10 11">NCTC12475</strain>
    </source>
</reference>
<gene>
    <name evidence="8 10" type="primary">tmk</name>
    <name evidence="10" type="ORF">NCTC12475_00459</name>
</gene>
<dbReference type="GO" id="GO:0005524">
    <property type="term" value="F:ATP binding"/>
    <property type="evidence" value="ECO:0007669"/>
    <property type="project" value="UniProtKB-UniRule"/>
</dbReference>
<dbReference type="GO" id="GO:0006235">
    <property type="term" value="P:dTTP biosynthetic process"/>
    <property type="evidence" value="ECO:0007669"/>
    <property type="project" value="UniProtKB-UniRule"/>
</dbReference>
<evidence type="ECO:0000313" key="11">
    <source>
        <dbReference type="Proteomes" id="UP000254920"/>
    </source>
</evidence>
<evidence type="ECO:0000256" key="6">
    <source>
        <dbReference type="ARBA" id="ARBA00022840"/>
    </source>
</evidence>
<protein>
    <recommendedName>
        <fullName evidence="8">Thymidylate kinase</fullName>
        <ecNumber evidence="8">2.7.4.9</ecNumber>
    </recommendedName>
    <alternativeName>
        <fullName evidence="8">dTMP kinase</fullName>
    </alternativeName>
</protein>
<dbReference type="PANTHER" id="PTHR10344:SF4">
    <property type="entry name" value="UMP-CMP KINASE 2, MITOCHONDRIAL"/>
    <property type="match status" value="1"/>
</dbReference>
<evidence type="ECO:0000256" key="3">
    <source>
        <dbReference type="ARBA" id="ARBA00022727"/>
    </source>
</evidence>
<evidence type="ECO:0000256" key="7">
    <source>
        <dbReference type="ARBA" id="ARBA00048743"/>
    </source>
</evidence>
<dbReference type="GO" id="GO:0006233">
    <property type="term" value="P:dTDP biosynthetic process"/>
    <property type="evidence" value="ECO:0007669"/>
    <property type="project" value="InterPro"/>
</dbReference>
<evidence type="ECO:0000256" key="2">
    <source>
        <dbReference type="ARBA" id="ARBA00022679"/>
    </source>
</evidence>
<dbReference type="RefSeq" id="WP_089182703.1">
    <property type="nucleotide sequence ID" value="NZ_CP043427.1"/>
</dbReference>
<dbReference type="InterPro" id="IPR039430">
    <property type="entry name" value="Thymidylate_kin-like_dom"/>
</dbReference>
<comment type="function">
    <text evidence="8">Phosphorylation of dTMP to form dTDP in both de novo and salvage pathways of dTTP synthesis.</text>
</comment>
<dbReference type="CDD" id="cd01672">
    <property type="entry name" value="TMPK"/>
    <property type="match status" value="1"/>
</dbReference>
<proteinExistence type="inferred from homology"/>
<dbReference type="InterPro" id="IPR027417">
    <property type="entry name" value="P-loop_NTPase"/>
</dbReference>
<evidence type="ECO:0000313" key="10">
    <source>
        <dbReference type="EMBL" id="SUX10273.1"/>
    </source>
</evidence>
<dbReference type="Gene3D" id="3.40.50.300">
    <property type="entry name" value="P-loop containing nucleotide triphosphate hydrolases"/>
    <property type="match status" value="1"/>
</dbReference>
<keyword evidence="11" id="KW-1185">Reference proteome</keyword>
<dbReference type="Proteomes" id="UP000254920">
    <property type="component" value="Unassembled WGS sequence"/>
</dbReference>
<organism evidence="10 11">
    <name type="scientific">Campylobacter sputorum subsp. sputorum</name>
    <dbReference type="NCBI Taxonomy" id="32024"/>
    <lineage>
        <taxon>Bacteria</taxon>
        <taxon>Pseudomonadati</taxon>
        <taxon>Campylobacterota</taxon>
        <taxon>Epsilonproteobacteria</taxon>
        <taxon>Campylobacterales</taxon>
        <taxon>Campylobacteraceae</taxon>
        <taxon>Campylobacter</taxon>
    </lineage>
</organism>
<sequence length="193" mass="22189">MLVTIEGIDGVGKSTQISLLADIYKDAIITKEPGGTNFGNKIREFLLQNSGKISYKSELLLFLADRAQHYDEIIKPNKNKMIFSDRGFISGIAYAMANDPALDIEKLIEFNEFALDNDFGDKFIFLKANFDILENRLNLRNLDNIEKRGLEYLKRVEHYMEILFKNSNFNVLSIDSTLDIQTIHKQILEFIND</sequence>
<evidence type="ECO:0000259" key="9">
    <source>
        <dbReference type="Pfam" id="PF02223"/>
    </source>
</evidence>
<keyword evidence="3 8" id="KW-0545">Nucleotide biosynthesis</keyword>
<evidence type="ECO:0000256" key="1">
    <source>
        <dbReference type="ARBA" id="ARBA00009776"/>
    </source>
</evidence>
<dbReference type="InterPro" id="IPR018094">
    <property type="entry name" value="Thymidylate_kinase"/>
</dbReference>
<keyword evidence="5 8" id="KW-0418">Kinase</keyword>
<dbReference type="STRING" id="32024.GCA_000788295_00579"/>
<evidence type="ECO:0000256" key="4">
    <source>
        <dbReference type="ARBA" id="ARBA00022741"/>
    </source>
</evidence>
<dbReference type="OrthoDB" id="9774907at2"/>
<dbReference type="HAMAP" id="MF_00165">
    <property type="entry name" value="Thymidylate_kinase"/>
    <property type="match status" value="1"/>
</dbReference>
<dbReference type="EC" id="2.7.4.9" evidence="8"/>
<name>A0A381DHU8_9BACT</name>
<feature type="domain" description="Thymidylate kinase-like" evidence="9">
    <location>
        <begin position="5"/>
        <end position="187"/>
    </location>
</feature>
<dbReference type="GO" id="GO:0005829">
    <property type="term" value="C:cytosol"/>
    <property type="evidence" value="ECO:0007669"/>
    <property type="project" value="TreeGrafter"/>
</dbReference>
<dbReference type="GeneID" id="93090899"/>
<evidence type="ECO:0000256" key="5">
    <source>
        <dbReference type="ARBA" id="ARBA00022777"/>
    </source>
</evidence>
<comment type="similarity">
    <text evidence="1 8">Belongs to the thymidylate kinase family.</text>
</comment>
<dbReference type="PANTHER" id="PTHR10344">
    <property type="entry name" value="THYMIDYLATE KINASE"/>
    <property type="match status" value="1"/>
</dbReference>
<evidence type="ECO:0000256" key="8">
    <source>
        <dbReference type="HAMAP-Rule" id="MF_00165"/>
    </source>
</evidence>
<dbReference type="AlphaFoldDB" id="A0A381DHU8"/>
<keyword evidence="4 8" id="KW-0547">Nucleotide-binding</keyword>
<dbReference type="SUPFAM" id="SSF52540">
    <property type="entry name" value="P-loop containing nucleoside triphosphate hydrolases"/>
    <property type="match status" value="1"/>
</dbReference>
<dbReference type="NCBIfam" id="TIGR00041">
    <property type="entry name" value="DTMP_kinase"/>
    <property type="match status" value="1"/>
</dbReference>
<dbReference type="GO" id="GO:0004798">
    <property type="term" value="F:dTMP kinase activity"/>
    <property type="evidence" value="ECO:0007669"/>
    <property type="project" value="UniProtKB-UniRule"/>
</dbReference>
<accession>A0A381DHU8</accession>
<feature type="binding site" evidence="8">
    <location>
        <begin position="7"/>
        <end position="14"/>
    </location>
    <ligand>
        <name>ATP</name>
        <dbReference type="ChEBI" id="CHEBI:30616"/>
    </ligand>
</feature>